<evidence type="ECO:0000259" key="1">
    <source>
        <dbReference type="PROSITE" id="PS51186"/>
    </source>
</evidence>
<dbReference type="SUPFAM" id="SSF55729">
    <property type="entry name" value="Acyl-CoA N-acyltransferases (Nat)"/>
    <property type="match status" value="1"/>
</dbReference>
<accession>A0ABU2SJG7</accession>
<evidence type="ECO:0000313" key="3">
    <source>
        <dbReference type="Proteomes" id="UP001180531"/>
    </source>
</evidence>
<dbReference type="Proteomes" id="UP001180531">
    <property type="component" value="Unassembled WGS sequence"/>
</dbReference>
<dbReference type="RefSeq" id="WP_311607901.1">
    <property type="nucleotide sequence ID" value="NZ_JAVRFI010000002.1"/>
</dbReference>
<dbReference type="PANTHER" id="PTHR43441:SF10">
    <property type="entry name" value="ACETYLTRANSFERASE"/>
    <property type="match status" value="1"/>
</dbReference>
<dbReference type="Pfam" id="PF13302">
    <property type="entry name" value="Acetyltransf_3"/>
    <property type="match status" value="1"/>
</dbReference>
<proteinExistence type="predicted"/>
<dbReference type="Gene3D" id="3.40.630.30">
    <property type="match status" value="1"/>
</dbReference>
<dbReference type="EMBL" id="JAVRFI010000002">
    <property type="protein sequence ID" value="MDT0448220.1"/>
    <property type="molecule type" value="Genomic_DNA"/>
</dbReference>
<sequence>MSETNFWPTAALLQAERLQLEPLVIAHADEAEEILNDGRLHEWIGGTPPTREELEQRYRRQTVGHSPDGRQGWLNWMLRRTDGQLIGTVQATLYRPRPDRVEAELAWVVGHAFQGVGYGKEGASAMVLWLRTQGVAGFVAHVHPGHGASAGIARALGMKPTGEVHDSEMLWADFDPRNSPSESG</sequence>
<reference evidence="2" key="1">
    <citation type="submission" date="2024-05" db="EMBL/GenBank/DDBJ databases">
        <title>30 novel species of actinomycetes from the DSMZ collection.</title>
        <authorList>
            <person name="Nouioui I."/>
        </authorList>
    </citation>
    <scope>NUCLEOTIDE SEQUENCE</scope>
    <source>
        <strain evidence="2">DSM 40473</strain>
    </source>
</reference>
<dbReference type="PROSITE" id="PS51186">
    <property type="entry name" value="GNAT"/>
    <property type="match status" value="1"/>
</dbReference>
<organism evidence="2 3">
    <name type="scientific">Streptomyces hesseae</name>
    <dbReference type="NCBI Taxonomy" id="3075519"/>
    <lineage>
        <taxon>Bacteria</taxon>
        <taxon>Bacillati</taxon>
        <taxon>Actinomycetota</taxon>
        <taxon>Actinomycetes</taxon>
        <taxon>Kitasatosporales</taxon>
        <taxon>Streptomycetaceae</taxon>
        <taxon>Streptomyces</taxon>
    </lineage>
</organism>
<protein>
    <submittedName>
        <fullName evidence="2">GNAT family N-acetyltransferase</fullName>
    </submittedName>
</protein>
<gene>
    <name evidence="2" type="ORF">RM609_03755</name>
</gene>
<dbReference type="InterPro" id="IPR016181">
    <property type="entry name" value="Acyl_CoA_acyltransferase"/>
</dbReference>
<name>A0ABU2SJG7_9ACTN</name>
<dbReference type="InterPro" id="IPR051908">
    <property type="entry name" value="Ribosomal_N-acetyltransferase"/>
</dbReference>
<keyword evidence="3" id="KW-1185">Reference proteome</keyword>
<dbReference type="PANTHER" id="PTHR43441">
    <property type="entry name" value="RIBOSOMAL-PROTEIN-SERINE ACETYLTRANSFERASE"/>
    <property type="match status" value="1"/>
</dbReference>
<dbReference type="InterPro" id="IPR000182">
    <property type="entry name" value="GNAT_dom"/>
</dbReference>
<evidence type="ECO:0000313" key="2">
    <source>
        <dbReference type="EMBL" id="MDT0448220.1"/>
    </source>
</evidence>
<feature type="domain" description="N-acetyltransferase" evidence="1">
    <location>
        <begin position="18"/>
        <end position="176"/>
    </location>
</feature>
<comment type="caution">
    <text evidence="2">The sequence shown here is derived from an EMBL/GenBank/DDBJ whole genome shotgun (WGS) entry which is preliminary data.</text>
</comment>